<reference evidence="3" key="1">
    <citation type="submission" date="2013-06" db="EMBL/GenBank/DDBJ databases">
        <authorList>
            <person name="Zhao Q."/>
        </authorList>
    </citation>
    <scope>NUCLEOTIDE SEQUENCE</scope>
    <source>
        <strain evidence="3">cv. W1943</strain>
    </source>
</reference>
<evidence type="ECO:0000256" key="1">
    <source>
        <dbReference type="SAM" id="MobiDB-lite"/>
    </source>
</evidence>
<keyword evidence="3" id="KW-1185">Reference proteome</keyword>
<evidence type="ECO:0000313" key="2">
    <source>
        <dbReference type="EnsemblPlants" id="ORUFI11G22560.1"/>
    </source>
</evidence>
<feature type="region of interest" description="Disordered" evidence="1">
    <location>
        <begin position="1"/>
        <end position="61"/>
    </location>
</feature>
<feature type="compositionally biased region" description="Polar residues" evidence="1">
    <location>
        <begin position="1"/>
        <end position="20"/>
    </location>
</feature>
<accession>A0A0E0RBC5</accession>
<dbReference type="PANTHER" id="PTHR36138:SF12">
    <property type="entry name" value="OS11G0638500 PROTEIN"/>
    <property type="match status" value="1"/>
</dbReference>
<dbReference type="AlphaFoldDB" id="A0A0E0RBC5"/>
<name>A0A0E0RBC5_ORYRU</name>
<dbReference type="EnsemblPlants" id="ORUFI11G22560.1">
    <property type="protein sequence ID" value="ORUFI11G22560.1"/>
    <property type="gene ID" value="ORUFI11G22560"/>
</dbReference>
<reference evidence="2" key="2">
    <citation type="submission" date="2015-06" db="UniProtKB">
        <authorList>
            <consortium name="EnsemblPlants"/>
        </authorList>
    </citation>
    <scope>IDENTIFICATION</scope>
</reference>
<dbReference type="Gramene" id="ORUFI11G22560.1">
    <property type="protein sequence ID" value="ORUFI11G22560.1"/>
    <property type="gene ID" value="ORUFI11G22560"/>
</dbReference>
<dbReference type="PANTHER" id="PTHR36138">
    <property type="entry name" value="EXPRESSED PROTEIN-RELATED"/>
    <property type="match status" value="1"/>
</dbReference>
<dbReference type="HOGENOM" id="CLU_091883_0_0_1"/>
<dbReference type="Proteomes" id="UP000008022">
    <property type="component" value="Unassembled WGS sequence"/>
</dbReference>
<sequence>MASTSKGTCDQSQIPSTTMDPSDEAPSGKKSDGQIPAPAPVTSDEGKAPVMEKKKKKKAKTKMVRFTQAQINNCITYKEEEMPDYDNMPSIIEILGDDLANCPQDYIDELKAIDDSREEDKAFWIKMQNEIRGEREGILRQYFTKGYAEYEVDIDDDDDDKDNKVPARVAAPLAGEGSIAPPSRRRFRNGVAVKKNLSGGGSVRKI</sequence>
<organism evidence="2 3">
    <name type="scientific">Oryza rufipogon</name>
    <name type="common">Brownbeard rice</name>
    <name type="synonym">Asian wild rice</name>
    <dbReference type="NCBI Taxonomy" id="4529"/>
    <lineage>
        <taxon>Eukaryota</taxon>
        <taxon>Viridiplantae</taxon>
        <taxon>Streptophyta</taxon>
        <taxon>Embryophyta</taxon>
        <taxon>Tracheophyta</taxon>
        <taxon>Spermatophyta</taxon>
        <taxon>Magnoliopsida</taxon>
        <taxon>Liliopsida</taxon>
        <taxon>Poales</taxon>
        <taxon>Poaceae</taxon>
        <taxon>BOP clade</taxon>
        <taxon>Oryzoideae</taxon>
        <taxon>Oryzeae</taxon>
        <taxon>Oryzinae</taxon>
        <taxon>Oryza</taxon>
    </lineage>
</organism>
<proteinExistence type="predicted"/>
<evidence type="ECO:0000313" key="3">
    <source>
        <dbReference type="Proteomes" id="UP000008022"/>
    </source>
</evidence>
<protein>
    <submittedName>
        <fullName evidence="2">Uncharacterized protein</fullName>
    </submittedName>
</protein>
<dbReference type="OMA" id="EWILRQC"/>